<proteinExistence type="predicted"/>
<comment type="caution">
    <text evidence="2">The sequence shown here is derived from an EMBL/GenBank/DDBJ whole genome shotgun (WGS) entry which is preliminary data.</text>
</comment>
<gene>
    <name evidence="2" type="ORF">ACCI51_07615</name>
</gene>
<protein>
    <submittedName>
        <fullName evidence="2">Uncharacterized protein</fullName>
    </submittedName>
</protein>
<evidence type="ECO:0000313" key="3">
    <source>
        <dbReference type="Proteomes" id="UP001569414"/>
    </source>
</evidence>
<dbReference type="Proteomes" id="UP001569414">
    <property type="component" value="Unassembled WGS sequence"/>
</dbReference>
<dbReference type="RefSeq" id="WP_371843179.1">
    <property type="nucleotide sequence ID" value="NZ_JBGMEL010000006.1"/>
</dbReference>
<dbReference type="EMBL" id="JBGMEL010000006">
    <property type="protein sequence ID" value="MFA0790411.1"/>
    <property type="molecule type" value="Genomic_DNA"/>
</dbReference>
<evidence type="ECO:0000313" key="2">
    <source>
        <dbReference type="EMBL" id="MFA0790411.1"/>
    </source>
</evidence>
<reference evidence="2 3" key="1">
    <citation type="submission" date="2024-08" db="EMBL/GenBank/DDBJ databases">
        <authorList>
            <person name="Ishaq N."/>
        </authorList>
    </citation>
    <scope>NUCLEOTIDE SEQUENCE [LARGE SCALE GENOMIC DNA]</scope>
    <source>
        <strain evidence="2 3">JCM 30400</strain>
    </source>
</reference>
<organism evidence="2 3">
    <name type="scientific">Microbulbifer echini</name>
    <dbReference type="NCBI Taxonomy" id="1529067"/>
    <lineage>
        <taxon>Bacteria</taxon>
        <taxon>Pseudomonadati</taxon>
        <taxon>Pseudomonadota</taxon>
        <taxon>Gammaproteobacteria</taxon>
        <taxon>Cellvibrionales</taxon>
        <taxon>Microbulbiferaceae</taxon>
        <taxon>Microbulbifer</taxon>
    </lineage>
</organism>
<evidence type="ECO:0000256" key="1">
    <source>
        <dbReference type="SAM" id="MobiDB-lite"/>
    </source>
</evidence>
<name>A0ABV4NN20_9GAMM</name>
<sequence>MEIEVTSNEGSLDPADPTTEPSSGKYSPENPPKGWTYVNYKNVEGGGFRCPNCNAVEDGADVDGHGCN</sequence>
<keyword evidence="3" id="KW-1185">Reference proteome</keyword>
<feature type="compositionally biased region" description="Polar residues" evidence="1">
    <location>
        <begin position="1"/>
        <end position="10"/>
    </location>
</feature>
<feature type="region of interest" description="Disordered" evidence="1">
    <location>
        <begin position="1"/>
        <end position="34"/>
    </location>
</feature>
<accession>A0ABV4NN20</accession>